<evidence type="ECO:0000259" key="2">
    <source>
        <dbReference type="Pfam" id="PF05699"/>
    </source>
</evidence>
<dbReference type="Pfam" id="PF05699">
    <property type="entry name" value="Dimer_Tnp_hAT"/>
    <property type="match status" value="1"/>
</dbReference>
<dbReference type="InterPro" id="IPR008906">
    <property type="entry name" value="HATC_C_dom"/>
</dbReference>
<feature type="region of interest" description="Disordered" evidence="1">
    <location>
        <begin position="143"/>
        <end position="166"/>
    </location>
</feature>
<dbReference type="OMA" id="RSELWIS"/>
<reference evidence="3 4" key="1">
    <citation type="submission" date="2015-12" db="EMBL/GenBank/DDBJ databases">
        <title>The genome of Folsomia candida.</title>
        <authorList>
            <person name="Faddeeva A."/>
            <person name="Derks M.F."/>
            <person name="Anvar Y."/>
            <person name="Smit S."/>
            <person name="Van Straalen N."/>
            <person name="Roelofs D."/>
        </authorList>
    </citation>
    <scope>NUCLEOTIDE SEQUENCE [LARGE SCALE GENOMIC DNA]</scope>
    <source>
        <strain evidence="3 4">VU population</strain>
        <tissue evidence="3">Whole body</tissue>
    </source>
</reference>
<dbReference type="SUPFAM" id="SSF53098">
    <property type="entry name" value="Ribonuclease H-like"/>
    <property type="match status" value="1"/>
</dbReference>
<protein>
    <submittedName>
        <fullName evidence="3">Zinc finger BED domain-containing protein 1</fullName>
    </submittedName>
</protein>
<dbReference type="OrthoDB" id="10051975at2759"/>
<organism evidence="3 4">
    <name type="scientific">Folsomia candida</name>
    <name type="common">Springtail</name>
    <dbReference type="NCBI Taxonomy" id="158441"/>
    <lineage>
        <taxon>Eukaryota</taxon>
        <taxon>Metazoa</taxon>
        <taxon>Ecdysozoa</taxon>
        <taxon>Arthropoda</taxon>
        <taxon>Hexapoda</taxon>
        <taxon>Collembola</taxon>
        <taxon>Entomobryomorpha</taxon>
        <taxon>Isotomoidea</taxon>
        <taxon>Isotomidae</taxon>
        <taxon>Proisotominae</taxon>
        <taxon>Folsomia</taxon>
    </lineage>
</organism>
<dbReference type="GO" id="GO:0046983">
    <property type="term" value="F:protein dimerization activity"/>
    <property type="evidence" value="ECO:0007669"/>
    <property type="project" value="InterPro"/>
</dbReference>
<dbReference type="EMBL" id="LNIX01000041">
    <property type="protein sequence ID" value="OXA39143.1"/>
    <property type="molecule type" value="Genomic_DNA"/>
</dbReference>
<dbReference type="Proteomes" id="UP000198287">
    <property type="component" value="Unassembled WGS sequence"/>
</dbReference>
<evidence type="ECO:0000313" key="4">
    <source>
        <dbReference type="Proteomes" id="UP000198287"/>
    </source>
</evidence>
<accession>A0A226D1U6</accession>
<dbReference type="AlphaFoldDB" id="A0A226D1U6"/>
<evidence type="ECO:0000313" key="3">
    <source>
        <dbReference type="EMBL" id="OXA39143.1"/>
    </source>
</evidence>
<gene>
    <name evidence="3" type="ORF">Fcan01_26164</name>
</gene>
<evidence type="ECO:0000256" key="1">
    <source>
        <dbReference type="SAM" id="MobiDB-lite"/>
    </source>
</evidence>
<name>A0A226D1U6_FOLCA</name>
<feature type="domain" description="HAT C-terminal dimerisation" evidence="2">
    <location>
        <begin position="182"/>
        <end position="261"/>
    </location>
</feature>
<keyword evidence="4" id="KW-1185">Reference proteome</keyword>
<dbReference type="PANTHER" id="PTHR23272:SF179">
    <property type="entry name" value="ZINC FINGER BED DOMAIN-CONTAINING PROTEIN RICESLEEPER 2-LIKE ISOFORM X1"/>
    <property type="match status" value="1"/>
</dbReference>
<sequence length="262" mass="30168">MLESYARSSQEVKKILCEKQKLDKISKIDDDVVNQLIGFLKPFSECAEILSGDKYPTIHLVALWHYKLNQHIDVRADDSSEIKLLKEQCRRCMQEYLNLEDLHYIACTLDPHYRKLTFVEEEKRERAVGQLKILMEKERVEVPVDESTSTADSNRDLEPPSPKVGRFIDLQDPDDNDGELSEIDKYFAYKLPKESEFDILCFWKSAKEFPTLQKIAKWLLAVPASQASDERVFSTIGKAINPLRTSLSGGTLSQLTLIHKNF</sequence>
<dbReference type="InterPro" id="IPR012337">
    <property type="entry name" value="RNaseH-like_sf"/>
</dbReference>
<comment type="caution">
    <text evidence="3">The sequence shown here is derived from an EMBL/GenBank/DDBJ whole genome shotgun (WGS) entry which is preliminary data.</text>
</comment>
<proteinExistence type="predicted"/>
<dbReference type="PANTHER" id="PTHR23272">
    <property type="entry name" value="BED FINGER-RELATED"/>
    <property type="match status" value="1"/>
</dbReference>